<keyword evidence="3 4" id="KW-0597">Phosphoprotein</keyword>
<dbReference type="InterPro" id="IPR004358">
    <property type="entry name" value="Sig_transdc_His_kin-like_C"/>
</dbReference>
<dbReference type="PANTHER" id="PTHR43065">
    <property type="entry name" value="SENSOR HISTIDINE KINASE"/>
    <property type="match status" value="1"/>
</dbReference>
<name>A0ABU5DTC9_9BURK</name>
<evidence type="ECO:0000256" key="1">
    <source>
        <dbReference type="ARBA" id="ARBA00000085"/>
    </source>
</evidence>
<dbReference type="CDD" id="cd00082">
    <property type="entry name" value="HisKA"/>
    <property type="match status" value="1"/>
</dbReference>
<dbReference type="SUPFAM" id="SSF47384">
    <property type="entry name" value="Homodimeric domain of signal transducing histidine kinase"/>
    <property type="match status" value="1"/>
</dbReference>
<dbReference type="InterPro" id="IPR001789">
    <property type="entry name" value="Sig_transdc_resp-reg_receiver"/>
</dbReference>
<feature type="modified residue" description="4-aspartylphosphate" evidence="4">
    <location>
        <position position="623"/>
    </location>
</feature>
<dbReference type="SMART" id="SM00387">
    <property type="entry name" value="HATPase_c"/>
    <property type="match status" value="1"/>
</dbReference>
<dbReference type="CDD" id="cd00156">
    <property type="entry name" value="REC"/>
    <property type="match status" value="1"/>
</dbReference>
<evidence type="ECO:0000259" key="7">
    <source>
        <dbReference type="PROSITE" id="PS50109"/>
    </source>
</evidence>
<evidence type="ECO:0000256" key="6">
    <source>
        <dbReference type="SAM" id="Phobius"/>
    </source>
</evidence>
<keyword evidence="6" id="KW-0812">Transmembrane</keyword>
<dbReference type="Pfam" id="PF02518">
    <property type="entry name" value="HATPase_c"/>
    <property type="match status" value="1"/>
</dbReference>
<protein>
    <recommendedName>
        <fullName evidence="2">histidine kinase</fullName>
        <ecNumber evidence="2">2.7.13.3</ecNumber>
    </recommendedName>
</protein>
<dbReference type="InterPro" id="IPR036097">
    <property type="entry name" value="HisK_dim/P_sf"/>
</dbReference>
<organism evidence="9 10">
    <name type="scientific">Roseateles agri</name>
    <dbReference type="NCBI Taxonomy" id="3098619"/>
    <lineage>
        <taxon>Bacteria</taxon>
        <taxon>Pseudomonadati</taxon>
        <taxon>Pseudomonadota</taxon>
        <taxon>Betaproteobacteria</taxon>
        <taxon>Burkholderiales</taxon>
        <taxon>Sphaerotilaceae</taxon>
        <taxon>Roseateles</taxon>
    </lineage>
</organism>
<dbReference type="SUPFAM" id="SSF52172">
    <property type="entry name" value="CheY-like"/>
    <property type="match status" value="1"/>
</dbReference>
<dbReference type="InterPro" id="IPR005467">
    <property type="entry name" value="His_kinase_dom"/>
</dbReference>
<keyword evidence="9" id="KW-0547">Nucleotide-binding</keyword>
<feature type="coiled-coil region" evidence="5">
    <location>
        <begin position="293"/>
        <end position="320"/>
    </location>
</feature>
<dbReference type="Proteomes" id="UP001285263">
    <property type="component" value="Unassembled WGS sequence"/>
</dbReference>
<dbReference type="SMART" id="SM00448">
    <property type="entry name" value="REC"/>
    <property type="match status" value="1"/>
</dbReference>
<accession>A0ABU5DTC9</accession>
<dbReference type="InterPro" id="IPR003661">
    <property type="entry name" value="HisK_dim/P_dom"/>
</dbReference>
<keyword evidence="5" id="KW-0175">Coiled coil</keyword>
<comment type="caution">
    <text evidence="9">The sequence shown here is derived from an EMBL/GenBank/DDBJ whole genome shotgun (WGS) entry which is preliminary data.</text>
</comment>
<proteinExistence type="predicted"/>
<sequence>MTVHDTKAKNQRPGPRIWVTAAVLWLLLTLGTAAALLNLRHAAIHEQARELELLSLALGDAIERGLRGADEGIEALRVELRDGDLPLATEALERALRRRAELMPLVQSLWFVDPQGHLIAASHPQAMPAPESFEPPLATLRGKALAVSKAFVFAGEKTPMLALARRLPGGGWVLAALPAKELLGKFGSNLPTADTHIAIERADGSLLAGVNLPSHPAAPRGPERPAGEGVVLQHRADGSDELQGSLELPGYGVRVLVSNELGLALKPWRETRDLAVLLLAALALATVAGVRLVMRANHRRREAQRALQVQKERSSRLESLGTMAGGVAHDFNNVLAGILGFTEMAQDEAEPGSDQAQYLDKVMAATLRGRTLAERILAFSRGGAKLSKVFELQPLVEEALTLVSASLREDIRLERDLRAPGALLQGDPTLAFEAVLNLCTNAMQAMQDTSRTKTLSVQLRREQVLTPRVLSHSALPAGSHLVLSVTDEGPGITDEVLERLFEPFFTTRREQSGTGLGLAVVHGVVSEFGGAIDVQGRLGLGARFTLYLPESQQRAGPATEADNTPARGAGQKLLVLDDEPALLQATTALLNELGYAGTPFNDPAQALQALSRDPAQFAAVVTDEVMPGMTGTRLTAALRAQGIHLPVLLLSGYGGSLLAQRAAEAGVTTVLGKPAQRAEVARALAQMLA</sequence>
<dbReference type="PROSITE" id="PS50110">
    <property type="entry name" value="RESPONSE_REGULATORY"/>
    <property type="match status" value="1"/>
</dbReference>
<evidence type="ECO:0000256" key="3">
    <source>
        <dbReference type="ARBA" id="ARBA00022553"/>
    </source>
</evidence>
<dbReference type="EC" id="2.7.13.3" evidence="2"/>
<dbReference type="GO" id="GO:0005524">
    <property type="term" value="F:ATP binding"/>
    <property type="evidence" value="ECO:0007669"/>
    <property type="project" value="UniProtKB-KW"/>
</dbReference>
<dbReference type="PROSITE" id="PS50109">
    <property type="entry name" value="HIS_KIN"/>
    <property type="match status" value="1"/>
</dbReference>
<dbReference type="RefSeq" id="WP_320426661.1">
    <property type="nucleotide sequence ID" value="NZ_JAXCLA010000011.1"/>
</dbReference>
<dbReference type="InterPro" id="IPR011006">
    <property type="entry name" value="CheY-like_superfamily"/>
</dbReference>
<evidence type="ECO:0000313" key="10">
    <source>
        <dbReference type="Proteomes" id="UP001285263"/>
    </source>
</evidence>
<dbReference type="InterPro" id="IPR036890">
    <property type="entry name" value="HATPase_C_sf"/>
</dbReference>
<evidence type="ECO:0000313" key="9">
    <source>
        <dbReference type="EMBL" id="MDY0748694.1"/>
    </source>
</evidence>
<keyword evidence="6" id="KW-0472">Membrane</keyword>
<comment type="catalytic activity">
    <reaction evidence="1">
        <text>ATP + protein L-histidine = ADP + protein N-phospho-L-histidine.</text>
        <dbReference type="EC" id="2.7.13.3"/>
    </reaction>
</comment>
<dbReference type="Pfam" id="PF00072">
    <property type="entry name" value="Response_reg"/>
    <property type="match status" value="1"/>
</dbReference>
<keyword evidence="6" id="KW-1133">Transmembrane helix</keyword>
<evidence type="ECO:0000256" key="4">
    <source>
        <dbReference type="PROSITE-ProRule" id="PRU00169"/>
    </source>
</evidence>
<evidence type="ECO:0000259" key="8">
    <source>
        <dbReference type="PROSITE" id="PS50110"/>
    </source>
</evidence>
<feature type="domain" description="Histidine kinase" evidence="7">
    <location>
        <begin position="326"/>
        <end position="552"/>
    </location>
</feature>
<keyword evidence="10" id="KW-1185">Reference proteome</keyword>
<dbReference type="Gene3D" id="3.30.565.10">
    <property type="entry name" value="Histidine kinase-like ATPase, C-terminal domain"/>
    <property type="match status" value="1"/>
</dbReference>
<feature type="transmembrane region" description="Helical" evidence="6">
    <location>
        <begin position="17"/>
        <end position="39"/>
    </location>
</feature>
<dbReference type="SMART" id="SM00388">
    <property type="entry name" value="HisKA"/>
    <property type="match status" value="1"/>
</dbReference>
<keyword evidence="9" id="KW-0067">ATP-binding</keyword>
<dbReference type="CDD" id="cd18773">
    <property type="entry name" value="PDC1_HK_sensor"/>
    <property type="match status" value="1"/>
</dbReference>
<reference evidence="9 10" key="1">
    <citation type="submission" date="2023-11" db="EMBL/GenBank/DDBJ databases">
        <title>Paucibacter sp. nov., isolated from fresh soil in Korea.</title>
        <authorList>
            <person name="Le N.T.T."/>
        </authorList>
    </citation>
    <scope>NUCLEOTIDE SEQUENCE [LARGE SCALE GENOMIC DNA]</scope>
    <source>
        <strain evidence="9 10">R3-3</strain>
    </source>
</reference>
<dbReference type="Gene3D" id="1.10.287.130">
    <property type="match status" value="1"/>
</dbReference>
<feature type="transmembrane region" description="Helical" evidence="6">
    <location>
        <begin position="274"/>
        <end position="294"/>
    </location>
</feature>
<dbReference type="Pfam" id="PF00512">
    <property type="entry name" value="HisKA"/>
    <property type="match status" value="1"/>
</dbReference>
<evidence type="ECO:0000256" key="5">
    <source>
        <dbReference type="SAM" id="Coils"/>
    </source>
</evidence>
<dbReference type="Gene3D" id="3.40.50.2300">
    <property type="match status" value="1"/>
</dbReference>
<dbReference type="InterPro" id="IPR003594">
    <property type="entry name" value="HATPase_dom"/>
</dbReference>
<dbReference type="EMBL" id="JAXCLA010000011">
    <property type="protein sequence ID" value="MDY0748694.1"/>
    <property type="molecule type" value="Genomic_DNA"/>
</dbReference>
<dbReference type="SUPFAM" id="SSF55874">
    <property type="entry name" value="ATPase domain of HSP90 chaperone/DNA topoisomerase II/histidine kinase"/>
    <property type="match status" value="1"/>
</dbReference>
<dbReference type="PRINTS" id="PR00344">
    <property type="entry name" value="BCTRLSENSOR"/>
</dbReference>
<dbReference type="Gene3D" id="3.30.450.20">
    <property type="entry name" value="PAS domain"/>
    <property type="match status" value="1"/>
</dbReference>
<evidence type="ECO:0000256" key="2">
    <source>
        <dbReference type="ARBA" id="ARBA00012438"/>
    </source>
</evidence>
<feature type="domain" description="Response regulatory" evidence="8">
    <location>
        <begin position="572"/>
        <end position="688"/>
    </location>
</feature>
<dbReference type="PANTHER" id="PTHR43065:SF42">
    <property type="entry name" value="TWO-COMPONENT SENSOR PPRA"/>
    <property type="match status" value="1"/>
</dbReference>
<gene>
    <name evidence="9" type="ORF">SNE35_29620</name>
</gene>